<reference evidence="7" key="1">
    <citation type="journal article" date="2014" name="Front. Microbiol.">
        <title>High frequency of phylogenetically diverse reductive dehalogenase-homologous genes in deep subseafloor sedimentary metagenomes.</title>
        <authorList>
            <person name="Kawai M."/>
            <person name="Futagami T."/>
            <person name="Toyoda A."/>
            <person name="Takaki Y."/>
            <person name="Nishi S."/>
            <person name="Hori S."/>
            <person name="Arai W."/>
            <person name="Tsubouchi T."/>
            <person name="Morono Y."/>
            <person name="Uchiyama I."/>
            <person name="Ito T."/>
            <person name="Fujiyama A."/>
            <person name="Inagaki F."/>
            <person name="Takami H."/>
        </authorList>
    </citation>
    <scope>NUCLEOTIDE SEQUENCE</scope>
    <source>
        <strain evidence="7">Expedition CK06-06</strain>
    </source>
</reference>
<dbReference type="PANTHER" id="PTHR10055:SF5">
    <property type="entry name" value="TRYPTOPHAN--TRNA LIGASE"/>
    <property type="match status" value="1"/>
</dbReference>
<keyword evidence="4" id="KW-0648">Protein biosynthesis</keyword>
<keyword evidence="2" id="KW-0547">Nucleotide-binding</keyword>
<dbReference type="AlphaFoldDB" id="X1S3N8"/>
<name>X1S3N8_9ZZZZ</name>
<dbReference type="InterPro" id="IPR014729">
    <property type="entry name" value="Rossmann-like_a/b/a_fold"/>
</dbReference>
<dbReference type="GO" id="GO:0005737">
    <property type="term" value="C:cytoplasm"/>
    <property type="evidence" value="ECO:0007669"/>
    <property type="project" value="TreeGrafter"/>
</dbReference>
<sequence>MLDPWGSSGPTNDEDYERIKKEFGIEEIDEVVRQKLIRNRFIRRKIIFGHRDLGLVLNAIEKKQPWAVMSGIKPSGPFHLGTSTTALEIIEFQKMGGKAYYCIADIESWEDNGITYKEAVIRLFSLKSIEKYELLSNWDSFTGSSYTISIS</sequence>
<accession>X1S3N8</accession>
<dbReference type="PANTHER" id="PTHR10055">
    <property type="entry name" value="TRYPTOPHANYL-TRNA SYNTHETASE"/>
    <property type="match status" value="1"/>
</dbReference>
<dbReference type="EMBL" id="BARW01001673">
    <property type="protein sequence ID" value="GAI62424.1"/>
    <property type="molecule type" value="Genomic_DNA"/>
</dbReference>
<dbReference type="GO" id="GO:0004830">
    <property type="term" value="F:tryptophan-tRNA ligase activity"/>
    <property type="evidence" value="ECO:0007669"/>
    <property type="project" value="TreeGrafter"/>
</dbReference>
<dbReference type="Gene3D" id="3.40.50.620">
    <property type="entry name" value="HUPs"/>
    <property type="match status" value="1"/>
</dbReference>
<dbReference type="GO" id="GO:0006436">
    <property type="term" value="P:tryptophanyl-tRNA aminoacylation"/>
    <property type="evidence" value="ECO:0007669"/>
    <property type="project" value="TreeGrafter"/>
</dbReference>
<keyword evidence="3" id="KW-0067">ATP-binding</keyword>
<dbReference type="SUPFAM" id="SSF52374">
    <property type="entry name" value="Nucleotidylyl transferase"/>
    <property type="match status" value="1"/>
</dbReference>
<dbReference type="GO" id="GO:0005524">
    <property type="term" value="F:ATP binding"/>
    <property type="evidence" value="ECO:0007669"/>
    <property type="project" value="UniProtKB-KW"/>
</dbReference>
<evidence type="ECO:0000256" key="6">
    <source>
        <dbReference type="ARBA" id="ARBA00030268"/>
    </source>
</evidence>
<evidence type="ECO:0000256" key="5">
    <source>
        <dbReference type="ARBA" id="ARBA00023146"/>
    </source>
</evidence>
<evidence type="ECO:0000256" key="3">
    <source>
        <dbReference type="ARBA" id="ARBA00022840"/>
    </source>
</evidence>
<comment type="caution">
    <text evidence="7">The sequence shown here is derived from an EMBL/GenBank/DDBJ whole genome shotgun (WGS) entry which is preliminary data.</text>
</comment>
<evidence type="ECO:0000256" key="2">
    <source>
        <dbReference type="ARBA" id="ARBA00022741"/>
    </source>
</evidence>
<evidence type="ECO:0000256" key="1">
    <source>
        <dbReference type="ARBA" id="ARBA00022598"/>
    </source>
</evidence>
<dbReference type="InterPro" id="IPR002305">
    <property type="entry name" value="aa-tRNA-synth_Ic"/>
</dbReference>
<organism evidence="7">
    <name type="scientific">marine sediment metagenome</name>
    <dbReference type="NCBI Taxonomy" id="412755"/>
    <lineage>
        <taxon>unclassified sequences</taxon>
        <taxon>metagenomes</taxon>
        <taxon>ecological metagenomes</taxon>
    </lineage>
</organism>
<gene>
    <name evidence="7" type="ORF">S12H4_05156</name>
</gene>
<dbReference type="Pfam" id="PF00579">
    <property type="entry name" value="tRNA-synt_1b"/>
    <property type="match status" value="1"/>
</dbReference>
<protein>
    <recommendedName>
        <fullName evidence="6">Tryptophanyl-tRNA synthetase</fullName>
    </recommendedName>
</protein>
<proteinExistence type="predicted"/>
<keyword evidence="5" id="KW-0030">Aminoacyl-tRNA synthetase</keyword>
<keyword evidence="1" id="KW-0436">Ligase</keyword>
<evidence type="ECO:0000256" key="4">
    <source>
        <dbReference type="ARBA" id="ARBA00022917"/>
    </source>
</evidence>
<evidence type="ECO:0000313" key="7">
    <source>
        <dbReference type="EMBL" id="GAI62424.1"/>
    </source>
</evidence>